<dbReference type="SUPFAM" id="SSF48179">
    <property type="entry name" value="6-phosphogluconate dehydrogenase C-terminal domain-like"/>
    <property type="match status" value="1"/>
</dbReference>
<dbReference type="RefSeq" id="WP_028158664.1">
    <property type="nucleotide sequence ID" value="NZ_JANUDC010000001.1"/>
</dbReference>
<dbReference type="InterPro" id="IPR036291">
    <property type="entry name" value="NAD(P)-bd_dom_sf"/>
</dbReference>
<name>A0A0A3XX93_BRAJP</name>
<dbReference type="Proteomes" id="UP000030377">
    <property type="component" value="Unassembled WGS sequence"/>
</dbReference>
<proteinExistence type="inferred from homology"/>
<reference evidence="14 15" key="1">
    <citation type="submission" date="2014-09" db="EMBL/GenBank/DDBJ databases">
        <title>Draft genome of Bradyrhizobium japonicum Is-34.</title>
        <authorList>
            <person name="Tsurumaru H."/>
            <person name="Yamakawa T."/>
            <person name="Hashimoto S."/>
            <person name="Okizaki K."/>
            <person name="Kanesaki Y."/>
            <person name="Yoshikawa H."/>
            <person name="Yajima S."/>
        </authorList>
    </citation>
    <scope>NUCLEOTIDE SEQUENCE [LARGE SCALE GENOMIC DNA]</scope>
    <source>
        <strain evidence="14 15">Is-34</strain>
    </source>
</reference>
<evidence type="ECO:0000259" key="12">
    <source>
        <dbReference type="Pfam" id="PF02558"/>
    </source>
</evidence>
<comment type="function">
    <text evidence="1 11">Catalyzes the NADPH-dependent reduction of ketopantoate into pantoic acid.</text>
</comment>
<keyword evidence="7 11" id="KW-0521">NADP</keyword>
<comment type="caution">
    <text evidence="14">The sequence shown here is derived from an EMBL/GenBank/DDBJ whole genome shotgun (WGS) entry which is preliminary data.</text>
</comment>
<dbReference type="Pfam" id="PF08546">
    <property type="entry name" value="ApbA_C"/>
    <property type="match status" value="1"/>
</dbReference>
<dbReference type="UniPathway" id="UPA00028">
    <property type="reaction ID" value="UER00004"/>
</dbReference>
<evidence type="ECO:0000259" key="13">
    <source>
        <dbReference type="Pfam" id="PF08546"/>
    </source>
</evidence>
<evidence type="ECO:0000256" key="1">
    <source>
        <dbReference type="ARBA" id="ARBA00002919"/>
    </source>
</evidence>
<dbReference type="InterPro" id="IPR013752">
    <property type="entry name" value="KPA_reductase"/>
</dbReference>
<evidence type="ECO:0000256" key="10">
    <source>
        <dbReference type="ARBA" id="ARBA00048793"/>
    </source>
</evidence>
<dbReference type="GO" id="GO:0008677">
    <property type="term" value="F:2-dehydropantoate 2-reductase activity"/>
    <property type="evidence" value="ECO:0007669"/>
    <property type="project" value="UniProtKB-EC"/>
</dbReference>
<evidence type="ECO:0000256" key="6">
    <source>
        <dbReference type="ARBA" id="ARBA00022655"/>
    </source>
</evidence>
<sequence>MRILVVGAGAIGGYFGGRLLQAGRDVTFLVRPRRASELASAGLVIKSPNGDVTLKNPPTVQADALKDKFDVVLLSCKAFDLDDAIKSFAAAVGPGTAIIPMLNGMKHLDTLDEKFGKERVLGGLCAIAATLNEKREVVQLQPMQSLNYGERDGKLSDRVKAIDEAFKSGINGAAASQNIMQDMWEKWVFLSSLAASTSLMRTSVGNILAAPGGRDFLLGMLDETSAIATASGYTPGGPFFERVKGNLTTEGSPMTASMFRDIKAGLPVEADHVIGDLIARADAAKVPVPKLRIAYTHLKAYEKQRAG</sequence>
<dbReference type="SUPFAM" id="SSF51735">
    <property type="entry name" value="NAD(P)-binding Rossmann-fold domains"/>
    <property type="match status" value="1"/>
</dbReference>
<keyword evidence="6 11" id="KW-0566">Pantothenate biosynthesis</keyword>
<dbReference type="NCBIfam" id="NF005094">
    <property type="entry name" value="PRK06522.2-5"/>
    <property type="match status" value="1"/>
</dbReference>
<dbReference type="STRING" id="375.BKD09_RS02860"/>
<evidence type="ECO:0000256" key="7">
    <source>
        <dbReference type="ARBA" id="ARBA00022857"/>
    </source>
</evidence>
<dbReference type="InterPro" id="IPR013328">
    <property type="entry name" value="6PGD_dom2"/>
</dbReference>
<dbReference type="Gene3D" id="1.10.1040.10">
    <property type="entry name" value="N-(1-d-carboxylethyl)-l-norvaline Dehydrogenase, domain 2"/>
    <property type="match status" value="1"/>
</dbReference>
<gene>
    <name evidence="14" type="ORF">MA20_25035</name>
</gene>
<evidence type="ECO:0000256" key="8">
    <source>
        <dbReference type="ARBA" id="ARBA00023002"/>
    </source>
</evidence>
<comment type="similarity">
    <text evidence="3 11">Belongs to the ketopantoate reductase family.</text>
</comment>
<evidence type="ECO:0000256" key="5">
    <source>
        <dbReference type="ARBA" id="ARBA00019465"/>
    </source>
</evidence>
<organism evidence="14 15">
    <name type="scientific">Bradyrhizobium japonicum</name>
    <dbReference type="NCBI Taxonomy" id="375"/>
    <lineage>
        <taxon>Bacteria</taxon>
        <taxon>Pseudomonadati</taxon>
        <taxon>Pseudomonadota</taxon>
        <taxon>Alphaproteobacteria</taxon>
        <taxon>Hyphomicrobiales</taxon>
        <taxon>Nitrobacteraceae</taxon>
        <taxon>Bradyrhizobium</taxon>
    </lineage>
</organism>
<dbReference type="PANTHER" id="PTHR21708:SF26">
    <property type="entry name" value="2-DEHYDROPANTOATE 2-REDUCTASE"/>
    <property type="match status" value="1"/>
</dbReference>
<dbReference type="Pfam" id="PF02558">
    <property type="entry name" value="ApbA"/>
    <property type="match status" value="1"/>
</dbReference>
<keyword evidence="8 11" id="KW-0560">Oxidoreductase</keyword>
<dbReference type="Gene3D" id="3.40.50.720">
    <property type="entry name" value="NAD(P)-binding Rossmann-like Domain"/>
    <property type="match status" value="1"/>
</dbReference>
<dbReference type="GO" id="GO:0015940">
    <property type="term" value="P:pantothenate biosynthetic process"/>
    <property type="evidence" value="ECO:0007669"/>
    <property type="project" value="UniProtKB-UniPathway"/>
</dbReference>
<dbReference type="InterPro" id="IPR013332">
    <property type="entry name" value="KPR_N"/>
</dbReference>
<evidence type="ECO:0000256" key="3">
    <source>
        <dbReference type="ARBA" id="ARBA00007870"/>
    </source>
</evidence>
<evidence type="ECO:0000256" key="9">
    <source>
        <dbReference type="ARBA" id="ARBA00032024"/>
    </source>
</evidence>
<dbReference type="InterPro" id="IPR051402">
    <property type="entry name" value="KPR-Related"/>
</dbReference>
<dbReference type="GO" id="GO:0005737">
    <property type="term" value="C:cytoplasm"/>
    <property type="evidence" value="ECO:0007669"/>
    <property type="project" value="TreeGrafter"/>
</dbReference>
<accession>A0A0A3XX93</accession>
<evidence type="ECO:0000313" key="14">
    <source>
        <dbReference type="EMBL" id="KGT77811.1"/>
    </source>
</evidence>
<dbReference type="PANTHER" id="PTHR21708">
    <property type="entry name" value="PROBABLE 2-DEHYDROPANTOATE 2-REDUCTASE"/>
    <property type="match status" value="1"/>
</dbReference>
<evidence type="ECO:0000256" key="11">
    <source>
        <dbReference type="RuleBase" id="RU362068"/>
    </source>
</evidence>
<dbReference type="InterPro" id="IPR008927">
    <property type="entry name" value="6-PGluconate_DH-like_C_sf"/>
</dbReference>
<comment type="pathway">
    <text evidence="2 11">Cofactor biosynthesis; (R)-pantothenate biosynthesis; (R)-pantoate from 3-methyl-2-oxobutanoate: step 2/2.</text>
</comment>
<dbReference type="EC" id="1.1.1.169" evidence="4 11"/>
<protein>
    <recommendedName>
        <fullName evidence="5 11">2-dehydropantoate 2-reductase</fullName>
        <ecNumber evidence="4 11">1.1.1.169</ecNumber>
    </recommendedName>
    <alternativeName>
        <fullName evidence="9 11">Ketopantoate reductase</fullName>
    </alternativeName>
</protein>
<dbReference type="FunFam" id="1.10.1040.10:FF:000017">
    <property type="entry name" value="2-dehydropantoate 2-reductase"/>
    <property type="match status" value="1"/>
</dbReference>
<evidence type="ECO:0000313" key="15">
    <source>
        <dbReference type="Proteomes" id="UP000030377"/>
    </source>
</evidence>
<evidence type="ECO:0000256" key="4">
    <source>
        <dbReference type="ARBA" id="ARBA00013014"/>
    </source>
</evidence>
<dbReference type="EMBL" id="JRPN01000018">
    <property type="protein sequence ID" value="KGT77811.1"/>
    <property type="molecule type" value="Genomic_DNA"/>
</dbReference>
<dbReference type="FunFam" id="3.40.50.720:FF:000307">
    <property type="entry name" value="2-dehydropantoate 2-reductase"/>
    <property type="match status" value="1"/>
</dbReference>
<dbReference type="NCBIfam" id="TIGR00745">
    <property type="entry name" value="apbA_panE"/>
    <property type="match status" value="1"/>
</dbReference>
<dbReference type="eggNOG" id="COG1893">
    <property type="taxonomic scope" value="Bacteria"/>
</dbReference>
<feature type="domain" description="Ketopantoate reductase N-terminal" evidence="12">
    <location>
        <begin position="3"/>
        <end position="152"/>
    </location>
</feature>
<dbReference type="InterPro" id="IPR003710">
    <property type="entry name" value="ApbA"/>
</dbReference>
<evidence type="ECO:0000256" key="2">
    <source>
        <dbReference type="ARBA" id="ARBA00004994"/>
    </source>
</evidence>
<feature type="domain" description="Ketopantoate reductase C-terminal" evidence="13">
    <location>
        <begin position="178"/>
        <end position="302"/>
    </location>
</feature>
<dbReference type="AlphaFoldDB" id="A0A0A3XX93"/>
<comment type="catalytic activity">
    <reaction evidence="10 11">
        <text>(R)-pantoate + NADP(+) = 2-dehydropantoate + NADPH + H(+)</text>
        <dbReference type="Rhea" id="RHEA:16233"/>
        <dbReference type="ChEBI" id="CHEBI:11561"/>
        <dbReference type="ChEBI" id="CHEBI:15378"/>
        <dbReference type="ChEBI" id="CHEBI:15980"/>
        <dbReference type="ChEBI" id="CHEBI:57783"/>
        <dbReference type="ChEBI" id="CHEBI:58349"/>
        <dbReference type="EC" id="1.1.1.169"/>
    </reaction>
</comment>